<sequence>MVQALPEMVALQFVPLVQEVSAPMDAPRFITSAPAPAQITIALATAPVPATVTTRPPTSAPPTSATTTEFVPESTTTAVTTTKIAPKKATPAVGVPCTPPGDNYATAGDGSTLKCTKAGGPSAKWVQSAPLLGTRTPGSPCEVGSGVATSPDGEEMFCLGQGPDSNVWTVLN</sequence>
<dbReference type="STRING" id="1210063.GCA_001612665_06452"/>
<dbReference type="Proteomes" id="UP000294856">
    <property type="component" value="Unassembled WGS sequence"/>
</dbReference>
<proteinExistence type="predicted"/>
<name>A0A4R1F7F3_9NOCA</name>
<dbReference type="EMBL" id="SMFR01000007">
    <property type="protein sequence ID" value="TCJ90256.1"/>
    <property type="molecule type" value="Genomic_DNA"/>
</dbReference>
<evidence type="ECO:0000313" key="2">
    <source>
        <dbReference type="Proteomes" id="UP000294856"/>
    </source>
</evidence>
<reference evidence="1 2" key="1">
    <citation type="submission" date="2019-03" db="EMBL/GenBank/DDBJ databases">
        <title>Genomic Encyclopedia of Type Strains, Phase IV (KMG-IV): sequencing the most valuable type-strain genomes for metagenomic binning, comparative biology and taxonomic classification.</title>
        <authorList>
            <person name="Goeker M."/>
        </authorList>
    </citation>
    <scope>NUCLEOTIDE SEQUENCE [LARGE SCALE GENOMIC DNA]</scope>
    <source>
        <strain evidence="1 2">DSM 44684</strain>
    </source>
</reference>
<accession>A0A4R1F7F3</accession>
<comment type="caution">
    <text evidence="1">The sequence shown here is derived from an EMBL/GenBank/DDBJ whole genome shotgun (WGS) entry which is preliminary data.</text>
</comment>
<organism evidence="1 2">
    <name type="scientific">Nocardia alba</name>
    <dbReference type="NCBI Taxonomy" id="225051"/>
    <lineage>
        <taxon>Bacteria</taxon>
        <taxon>Bacillati</taxon>
        <taxon>Actinomycetota</taxon>
        <taxon>Actinomycetes</taxon>
        <taxon>Mycobacteriales</taxon>
        <taxon>Nocardiaceae</taxon>
        <taxon>Nocardia</taxon>
    </lineage>
</organism>
<keyword evidence="2" id="KW-1185">Reference proteome</keyword>
<evidence type="ECO:0000313" key="1">
    <source>
        <dbReference type="EMBL" id="TCJ90256.1"/>
    </source>
</evidence>
<dbReference type="AlphaFoldDB" id="A0A4R1F7F3"/>
<protein>
    <submittedName>
        <fullName evidence="1">Uncharacterized protein</fullName>
    </submittedName>
</protein>
<gene>
    <name evidence="1" type="ORF">DFR71_6147</name>
</gene>